<dbReference type="PANTHER" id="PTHR30250">
    <property type="entry name" value="PST FAMILY PREDICTED COLANIC ACID TRANSPORTER"/>
    <property type="match status" value="1"/>
</dbReference>
<keyword evidence="3 6" id="KW-0812">Transmembrane</keyword>
<dbReference type="InterPro" id="IPR050833">
    <property type="entry name" value="Poly_Biosynth_Transport"/>
</dbReference>
<dbReference type="PANTHER" id="PTHR30250:SF11">
    <property type="entry name" value="O-ANTIGEN TRANSPORTER-RELATED"/>
    <property type="match status" value="1"/>
</dbReference>
<name>A0A1G1VP32_9BACT</name>
<feature type="transmembrane region" description="Helical" evidence="6">
    <location>
        <begin position="167"/>
        <end position="187"/>
    </location>
</feature>
<keyword evidence="4 6" id="KW-1133">Transmembrane helix</keyword>
<dbReference type="AlphaFoldDB" id="A0A1G1VP32"/>
<organism evidence="7 8">
    <name type="scientific">Candidatus Chisholmbacteria bacterium RIFCSPHIGHO2_01_FULL_48_12</name>
    <dbReference type="NCBI Taxonomy" id="1797589"/>
    <lineage>
        <taxon>Bacteria</taxon>
        <taxon>Candidatus Chisholmiibacteriota</taxon>
    </lineage>
</organism>
<feature type="transmembrane region" description="Helical" evidence="6">
    <location>
        <begin position="134"/>
        <end position="155"/>
    </location>
</feature>
<reference evidence="7 8" key="1">
    <citation type="journal article" date="2016" name="Nat. Commun.">
        <title>Thousands of microbial genomes shed light on interconnected biogeochemical processes in an aquifer system.</title>
        <authorList>
            <person name="Anantharaman K."/>
            <person name="Brown C.T."/>
            <person name="Hug L.A."/>
            <person name="Sharon I."/>
            <person name="Castelle C.J."/>
            <person name="Probst A.J."/>
            <person name="Thomas B.C."/>
            <person name="Singh A."/>
            <person name="Wilkins M.J."/>
            <person name="Karaoz U."/>
            <person name="Brodie E.L."/>
            <person name="Williams K.H."/>
            <person name="Hubbard S.S."/>
            <person name="Banfield J.F."/>
        </authorList>
    </citation>
    <scope>NUCLEOTIDE SEQUENCE [LARGE SCALE GENOMIC DNA]</scope>
</reference>
<feature type="transmembrane region" description="Helical" evidence="6">
    <location>
        <begin position="109"/>
        <end position="128"/>
    </location>
</feature>
<comment type="caution">
    <text evidence="7">The sequence shown here is derived from an EMBL/GenBank/DDBJ whole genome shotgun (WGS) entry which is preliminary data.</text>
</comment>
<dbReference type="EMBL" id="MHCH01000036">
    <property type="protein sequence ID" value="OGY16997.1"/>
    <property type="molecule type" value="Genomic_DNA"/>
</dbReference>
<evidence type="ECO:0000313" key="8">
    <source>
        <dbReference type="Proteomes" id="UP000177324"/>
    </source>
</evidence>
<dbReference type="STRING" id="1797589.A2784_04125"/>
<evidence type="ECO:0008006" key="9">
    <source>
        <dbReference type="Google" id="ProtNLM"/>
    </source>
</evidence>
<dbReference type="Proteomes" id="UP000177324">
    <property type="component" value="Unassembled WGS sequence"/>
</dbReference>
<feature type="transmembrane region" description="Helical" evidence="6">
    <location>
        <begin position="42"/>
        <end position="60"/>
    </location>
</feature>
<evidence type="ECO:0000256" key="1">
    <source>
        <dbReference type="ARBA" id="ARBA00004651"/>
    </source>
</evidence>
<dbReference type="Pfam" id="PF01943">
    <property type="entry name" value="Polysacc_synt"/>
    <property type="match status" value="1"/>
</dbReference>
<dbReference type="InterPro" id="IPR002797">
    <property type="entry name" value="Polysacc_synth"/>
</dbReference>
<evidence type="ECO:0000256" key="4">
    <source>
        <dbReference type="ARBA" id="ARBA00022989"/>
    </source>
</evidence>
<gene>
    <name evidence="7" type="ORF">A2784_04125</name>
</gene>
<evidence type="ECO:0000313" key="7">
    <source>
        <dbReference type="EMBL" id="OGY16997.1"/>
    </source>
</evidence>
<comment type="subcellular location">
    <subcellularLocation>
        <location evidence="1">Cell membrane</location>
        <topology evidence="1">Multi-pass membrane protein</topology>
    </subcellularLocation>
</comment>
<keyword evidence="5 6" id="KW-0472">Membrane</keyword>
<feature type="transmembrane region" description="Helical" evidence="6">
    <location>
        <begin position="338"/>
        <end position="364"/>
    </location>
</feature>
<feature type="transmembrane region" description="Helical" evidence="6">
    <location>
        <begin position="384"/>
        <end position="409"/>
    </location>
</feature>
<keyword evidence="2" id="KW-1003">Cell membrane</keyword>
<evidence type="ECO:0000256" key="6">
    <source>
        <dbReference type="SAM" id="Phobius"/>
    </source>
</evidence>
<sequence length="423" mass="46749">MTVLYNKLVKSLAVMLQWIGKVLGFDASYFARNSFWVSFKNAVGMMVGFCLSIAFARLASKTAYGQYTFIFSVMYLINFLSVPTFNFALSQSVAKGYDGALIQATKVSLGGSLLAGLVLLAVAGRYFFLGDPNLGYGFIWAAGFFPLLMGLKTYDHFLIGKGRFDRSAQYAALGSILTGAALILAMVTGKGVVMLIGAYLLVNGGLNLIFWYQAWRMRRNQRKDPEVIKYGLYLTVLGVTAMVVGRLGDVLLNHFRGAEVLATYSIATVIPRAIQNLMQNFVDVAKIKVADRNHSQLIKAMKKHGWKWVALGGITAIGLWIGLPIVIPLIYSNKYNDAVIYGQVASLALVLWPINTLVGTLVMLEKKTKIIALSNFLPSVPNLILYPVAIARFGIWGFVGVNLLSWIYMTPFNLWALRREKDI</sequence>
<feature type="transmembrane region" description="Helical" evidence="6">
    <location>
        <begin position="193"/>
        <end position="215"/>
    </location>
</feature>
<feature type="transmembrane region" description="Helical" evidence="6">
    <location>
        <begin position="308"/>
        <end position="331"/>
    </location>
</feature>
<accession>A0A1G1VP32</accession>
<evidence type="ECO:0000256" key="2">
    <source>
        <dbReference type="ARBA" id="ARBA00022475"/>
    </source>
</evidence>
<evidence type="ECO:0000256" key="5">
    <source>
        <dbReference type="ARBA" id="ARBA00023136"/>
    </source>
</evidence>
<dbReference type="GO" id="GO:0005886">
    <property type="term" value="C:plasma membrane"/>
    <property type="evidence" value="ECO:0007669"/>
    <property type="project" value="UniProtKB-SubCell"/>
</dbReference>
<evidence type="ECO:0000256" key="3">
    <source>
        <dbReference type="ARBA" id="ARBA00022692"/>
    </source>
</evidence>
<proteinExistence type="predicted"/>
<protein>
    <recommendedName>
        <fullName evidence="9">Polysaccharide biosynthesis protein C-terminal domain-containing protein</fullName>
    </recommendedName>
</protein>
<feature type="transmembrane region" description="Helical" evidence="6">
    <location>
        <begin position="66"/>
        <end position="89"/>
    </location>
</feature>